<proteinExistence type="predicted"/>
<dbReference type="EMBL" id="AAMIYH010000015">
    <property type="protein sequence ID" value="EDH8302997.1"/>
    <property type="molecule type" value="Genomic_DNA"/>
</dbReference>
<protein>
    <submittedName>
        <fullName evidence="1">Uncharacterized protein</fullName>
    </submittedName>
</protein>
<evidence type="ECO:0000313" key="1">
    <source>
        <dbReference type="EMBL" id="EDH8302997.1"/>
    </source>
</evidence>
<gene>
    <name evidence="1" type="ORF">CB695_16120</name>
</gene>
<organism evidence="1">
    <name type="scientific">Salmonella enterica subsp. enterica serovar Chester</name>
    <dbReference type="NCBI Taxonomy" id="149386"/>
    <lineage>
        <taxon>Bacteria</taxon>
        <taxon>Pseudomonadati</taxon>
        <taxon>Pseudomonadota</taxon>
        <taxon>Gammaproteobacteria</taxon>
        <taxon>Enterobacterales</taxon>
        <taxon>Enterobacteriaceae</taxon>
        <taxon>Salmonella</taxon>
    </lineage>
</organism>
<name>A0A635R8T8_SALET</name>
<comment type="caution">
    <text evidence="1">The sequence shown here is derived from an EMBL/GenBank/DDBJ whole genome shotgun (WGS) entry which is preliminary data.</text>
</comment>
<dbReference type="AlphaFoldDB" id="A0A635R8T8"/>
<sequence length="170" mass="19959">MLFHKWVAWRVPEWTTITQYMSQEHGLFLPDDEKKARAILLNKKTVYMRPFEVAVYAETGAALDVHDPNDGIIVYGYIMEHLADWLHYMQEPHLTTRKVPIEGLRQFNALACKLFPVANRYGYFKKPEVTMATSVQALFGEVRLETQQHRFNDTIMRRIEAIYRKRGGIL</sequence>
<accession>A0A635R8T8</accession>
<reference evidence="1" key="1">
    <citation type="submission" date="2018-07" db="EMBL/GenBank/DDBJ databases">
        <authorList>
            <person name="Ashton P.M."/>
            <person name="Dallman T."/>
            <person name="Nair S."/>
            <person name="De Pinna E."/>
            <person name="Peters T."/>
            <person name="Grant K."/>
        </authorList>
    </citation>
    <scope>NUCLEOTIDE SEQUENCE</scope>
    <source>
        <strain evidence="1">368335</strain>
    </source>
</reference>